<keyword evidence="3" id="KW-1185">Reference proteome</keyword>
<dbReference type="AlphaFoldDB" id="A0A3Q7F9Y4"/>
<organism evidence="2">
    <name type="scientific">Solanum lycopersicum</name>
    <name type="common">Tomato</name>
    <name type="synonym">Lycopersicon esculentum</name>
    <dbReference type="NCBI Taxonomy" id="4081"/>
    <lineage>
        <taxon>Eukaryota</taxon>
        <taxon>Viridiplantae</taxon>
        <taxon>Streptophyta</taxon>
        <taxon>Embryophyta</taxon>
        <taxon>Tracheophyta</taxon>
        <taxon>Spermatophyta</taxon>
        <taxon>Magnoliopsida</taxon>
        <taxon>eudicotyledons</taxon>
        <taxon>Gunneridae</taxon>
        <taxon>Pentapetalae</taxon>
        <taxon>asterids</taxon>
        <taxon>lamiids</taxon>
        <taxon>Solanales</taxon>
        <taxon>Solanaceae</taxon>
        <taxon>Solanoideae</taxon>
        <taxon>Solaneae</taxon>
        <taxon>Solanum</taxon>
        <taxon>Solanum subgen. Lycopersicon</taxon>
    </lineage>
</organism>
<proteinExistence type="predicted"/>
<dbReference type="InParanoid" id="A0A3Q7F9Y4"/>
<reference evidence="2" key="1">
    <citation type="journal article" date="2012" name="Nature">
        <title>The tomato genome sequence provides insights into fleshy fruit evolution.</title>
        <authorList>
            <consortium name="Tomato Genome Consortium"/>
        </authorList>
    </citation>
    <scope>NUCLEOTIDE SEQUENCE [LARGE SCALE GENOMIC DNA]</scope>
    <source>
        <strain evidence="2">cv. Heinz 1706</strain>
    </source>
</reference>
<dbReference type="Proteomes" id="UP000004994">
    <property type="component" value="Chromosome 1"/>
</dbReference>
<accession>A0A3Q7F9Y4</accession>
<reference evidence="2" key="2">
    <citation type="submission" date="2019-01" db="UniProtKB">
        <authorList>
            <consortium name="EnsemblPlants"/>
        </authorList>
    </citation>
    <scope>IDENTIFICATION</scope>
    <source>
        <strain evidence="2">cv. Heinz 1706</strain>
    </source>
</reference>
<sequence length="66" mass="7615">MIMPREMRLLALLFLSAMSSLLLLPREMPDTPISLFWLLSRLDLLCSWFIWPASLLKALALTLLEV</sequence>
<name>A0A3Q7F9Y4_SOLLC</name>
<feature type="signal peptide" evidence="1">
    <location>
        <begin position="1"/>
        <end position="21"/>
    </location>
</feature>
<keyword evidence="1" id="KW-0732">Signal</keyword>
<feature type="chain" id="PRO_5018542240" evidence="1">
    <location>
        <begin position="22"/>
        <end position="66"/>
    </location>
</feature>
<dbReference type="Gramene" id="Solyc01g103275.1.1">
    <property type="protein sequence ID" value="Solyc01g103275.1.1"/>
    <property type="gene ID" value="Solyc01g103275.1"/>
</dbReference>
<protein>
    <submittedName>
        <fullName evidence="2">Uncharacterized protein</fullName>
    </submittedName>
</protein>
<evidence type="ECO:0000313" key="3">
    <source>
        <dbReference type="Proteomes" id="UP000004994"/>
    </source>
</evidence>
<evidence type="ECO:0000313" key="2">
    <source>
        <dbReference type="EnsemblPlants" id="Solyc01g103275.1.1"/>
    </source>
</evidence>
<evidence type="ECO:0000256" key="1">
    <source>
        <dbReference type="SAM" id="SignalP"/>
    </source>
</evidence>
<dbReference type="PaxDb" id="4081-Solyc01g103280.2.1"/>
<dbReference type="EnsemblPlants" id="Solyc01g103275.1.1">
    <property type="protein sequence ID" value="Solyc01g103275.1.1"/>
    <property type="gene ID" value="Solyc01g103275.1"/>
</dbReference>